<gene>
    <name evidence="3" type="ORF">QQF64_012021</name>
</gene>
<protein>
    <recommendedName>
        <fullName evidence="2">Helitron helicase-like domain-containing protein</fullName>
    </recommendedName>
</protein>
<feature type="region of interest" description="Disordered" evidence="1">
    <location>
        <begin position="32"/>
        <end position="85"/>
    </location>
</feature>
<dbReference type="InterPro" id="IPR025476">
    <property type="entry name" value="Helitron_helicase-like"/>
</dbReference>
<dbReference type="Proteomes" id="UP001558613">
    <property type="component" value="Unassembled WGS sequence"/>
</dbReference>
<name>A0ABR3LU94_9TELE</name>
<proteinExistence type="predicted"/>
<sequence length="530" mass="61121">MHKVLSALRKLKEIHSEYKEIFINAALSEEEMFNEHEHSTDEISAPDEDMDINSSQNEKTEEQNNENQHNDPNDDPENTAEEQSRGLALDTCLQPPDLGQQLLSYDDGIFCIAPAVKNSPVSIFKIPKLESMAFPVQFSDGKNTFDEPNRAKHISPSRYFNTRLFSIDNRCARDTSYIFFAQFVTEMHMATSSMSIQLRKAKPMTRDGRRINCSVLQDKQELENLVNNKEATRFMQPLRGTPAYWEKTLRDLFAMLRQLGTPTFFCTFSAAEMRWPKVINAIKAQQGETVNFADLDWSEKCEILRSNPVTAMRMFEKQVDALMRDLIMSPARPIGENHDYPTQTTSCRSEENGSEERDYASVAKEQLQKVWDLLNDSNQNFETITQLLSQVNITYEEYEKNIEALSTSSLIVMERRPQDCWVNGYNPMLLRAWNANMDIQFILNPYSCIMYMLSYISKAEHEMSDYLKRVIKDSSHDNPSDRECMKQVMNAYSKNREVSAQEAVARTCSLKLKSSSRPVISYPLMTTLLR</sequence>
<feature type="region of interest" description="Disordered" evidence="1">
    <location>
        <begin position="333"/>
        <end position="356"/>
    </location>
</feature>
<organism evidence="3 4">
    <name type="scientific">Cirrhinus molitorella</name>
    <name type="common">mud carp</name>
    <dbReference type="NCBI Taxonomy" id="172907"/>
    <lineage>
        <taxon>Eukaryota</taxon>
        <taxon>Metazoa</taxon>
        <taxon>Chordata</taxon>
        <taxon>Craniata</taxon>
        <taxon>Vertebrata</taxon>
        <taxon>Euteleostomi</taxon>
        <taxon>Actinopterygii</taxon>
        <taxon>Neopterygii</taxon>
        <taxon>Teleostei</taxon>
        <taxon>Ostariophysi</taxon>
        <taxon>Cypriniformes</taxon>
        <taxon>Cyprinidae</taxon>
        <taxon>Labeoninae</taxon>
        <taxon>Labeonini</taxon>
        <taxon>Cirrhinus</taxon>
    </lineage>
</organism>
<reference evidence="3 4" key="1">
    <citation type="submission" date="2023-09" db="EMBL/GenBank/DDBJ databases">
        <authorList>
            <person name="Wang M."/>
        </authorList>
    </citation>
    <scope>NUCLEOTIDE SEQUENCE [LARGE SCALE GENOMIC DNA]</scope>
    <source>
        <strain evidence="3">GT-2023</strain>
        <tissue evidence="3">Liver</tissue>
    </source>
</reference>
<evidence type="ECO:0000313" key="3">
    <source>
        <dbReference type="EMBL" id="KAL1256476.1"/>
    </source>
</evidence>
<evidence type="ECO:0000259" key="2">
    <source>
        <dbReference type="Pfam" id="PF14214"/>
    </source>
</evidence>
<keyword evidence="4" id="KW-1185">Reference proteome</keyword>
<dbReference type="PANTHER" id="PTHR47642:SF5">
    <property type="entry name" value="ATP-DEPENDENT DNA HELICASE"/>
    <property type="match status" value="1"/>
</dbReference>
<dbReference type="InterPro" id="IPR051055">
    <property type="entry name" value="PIF1_helicase"/>
</dbReference>
<feature type="domain" description="Helitron helicase-like" evidence="2">
    <location>
        <begin position="164"/>
        <end position="327"/>
    </location>
</feature>
<dbReference type="Pfam" id="PF14214">
    <property type="entry name" value="Helitron_like_N"/>
    <property type="match status" value="1"/>
</dbReference>
<feature type="compositionally biased region" description="Basic and acidic residues" evidence="1">
    <location>
        <begin position="58"/>
        <end position="72"/>
    </location>
</feature>
<comment type="caution">
    <text evidence="3">The sequence shown here is derived from an EMBL/GenBank/DDBJ whole genome shotgun (WGS) entry which is preliminary data.</text>
</comment>
<dbReference type="PANTHER" id="PTHR47642">
    <property type="entry name" value="ATP-DEPENDENT DNA HELICASE"/>
    <property type="match status" value="1"/>
</dbReference>
<evidence type="ECO:0000256" key="1">
    <source>
        <dbReference type="SAM" id="MobiDB-lite"/>
    </source>
</evidence>
<evidence type="ECO:0000313" key="4">
    <source>
        <dbReference type="Proteomes" id="UP001558613"/>
    </source>
</evidence>
<dbReference type="EMBL" id="JAYMGO010000018">
    <property type="protein sequence ID" value="KAL1256476.1"/>
    <property type="molecule type" value="Genomic_DNA"/>
</dbReference>
<accession>A0ABR3LU94</accession>